<evidence type="ECO:0000313" key="3">
    <source>
        <dbReference type="Proteomes" id="UP001501788"/>
    </source>
</evidence>
<sequence length="174" mass="20427">MQVNDWLVVIATLLSPLIALQVSEWITRRRQVRDEQFRVFKTLMSTRASNLDPRHVECLNLIDVVFHSGSKREVEIRRLWKQYLHHLSDRNYPKDSWGARRVELLVELLHSMAVFLGYDFDKTHITTQCYYPDGYGDLETENGAIRRYLTEILSGNRALPMWITNVPEKTGEHA</sequence>
<evidence type="ECO:0000313" key="2">
    <source>
        <dbReference type="EMBL" id="GAA4417298.1"/>
    </source>
</evidence>
<feature type="domain" description="DUF6680" evidence="1">
    <location>
        <begin position="1"/>
        <end position="169"/>
    </location>
</feature>
<accession>A0ABP8KW49</accession>
<name>A0ABP8KW49_9BURK</name>
<evidence type="ECO:0000259" key="1">
    <source>
        <dbReference type="Pfam" id="PF20385"/>
    </source>
</evidence>
<comment type="caution">
    <text evidence="2">The sequence shown here is derived from an EMBL/GenBank/DDBJ whole genome shotgun (WGS) entry which is preliminary data.</text>
</comment>
<dbReference type="InterPro" id="IPR046502">
    <property type="entry name" value="DUF6680"/>
</dbReference>
<dbReference type="EMBL" id="BAABEX010000001">
    <property type="protein sequence ID" value="GAA4417298.1"/>
    <property type="molecule type" value="Genomic_DNA"/>
</dbReference>
<dbReference type="RefSeq" id="WP_345060039.1">
    <property type="nucleotide sequence ID" value="NZ_BAABEX010000001.1"/>
</dbReference>
<gene>
    <name evidence="2" type="ORF">GCM10023090_00640</name>
</gene>
<proteinExistence type="predicted"/>
<organism evidence="2 3">
    <name type="scientific">Acidovorax lacteus</name>
    <dbReference type="NCBI Taxonomy" id="1924988"/>
    <lineage>
        <taxon>Bacteria</taxon>
        <taxon>Pseudomonadati</taxon>
        <taxon>Pseudomonadota</taxon>
        <taxon>Betaproteobacteria</taxon>
        <taxon>Burkholderiales</taxon>
        <taxon>Comamonadaceae</taxon>
        <taxon>Acidovorax</taxon>
    </lineage>
</organism>
<reference evidence="3" key="1">
    <citation type="journal article" date="2019" name="Int. J. Syst. Evol. Microbiol.">
        <title>The Global Catalogue of Microorganisms (GCM) 10K type strain sequencing project: providing services to taxonomists for standard genome sequencing and annotation.</title>
        <authorList>
            <consortium name="The Broad Institute Genomics Platform"/>
            <consortium name="The Broad Institute Genome Sequencing Center for Infectious Disease"/>
            <person name="Wu L."/>
            <person name="Ma J."/>
        </authorList>
    </citation>
    <scope>NUCLEOTIDE SEQUENCE [LARGE SCALE GENOMIC DNA]</scope>
    <source>
        <strain evidence="3">JCM 31890</strain>
    </source>
</reference>
<keyword evidence="3" id="KW-1185">Reference proteome</keyword>
<dbReference type="Proteomes" id="UP001501788">
    <property type="component" value="Unassembled WGS sequence"/>
</dbReference>
<dbReference type="Pfam" id="PF20385">
    <property type="entry name" value="DUF6680"/>
    <property type="match status" value="1"/>
</dbReference>
<protein>
    <recommendedName>
        <fullName evidence="1">DUF6680 domain-containing protein</fullName>
    </recommendedName>
</protein>